<reference evidence="7 9" key="1">
    <citation type="submission" date="2013-02" db="EMBL/GenBank/DDBJ databases">
        <title>The Genome Sequence of Enterococcus haemoperoxidus BAA-382.</title>
        <authorList>
            <consortium name="The Broad Institute Genome Sequencing Platform"/>
            <consortium name="The Broad Institute Genome Sequencing Center for Infectious Disease"/>
            <person name="Earl A.M."/>
            <person name="Gilmore M.S."/>
            <person name="Lebreton F."/>
            <person name="Walker B."/>
            <person name="Young S.K."/>
            <person name="Zeng Q."/>
            <person name="Gargeya S."/>
            <person name="Fitzgerald M."/>
            <person name="Haas B."/>
            <person name="Abouelleil A."/>
            <person name="Alvarado L."/>
            <person name="Arachchi H.M."/>
            <person name="Berlin A.M."/>
            <person name="Chapman S.B."/>
            <person name="Dewar J."/>
            <person name="Goldberg J."/>
            <person name="Griggs A."/>
            <person name="Gujja S."/>
            <person name="Hansen M."/>
            <person name="Howarth C."/>
            <person name="Imamovic A."/>
            <person name="Larimer J."/>
            <person name="McCowan C."/>
            <person name="Murphy C."/>
            <person name="Neiman D."/>
            <person name="Pearson M."/>
            <person name="Priest M."/>
            <person name="Roberts A."/>
            <person name="Saif S."/>
            <person name="Shea T."/>
            <person name="Sisk P."/>
            <person name="Sykes S."/>
            <person name="Wortman J."/>
            <person name="Nusbaum C."/>
            <person name="Birren B."/>
        </authorList>
    </citation>
    <scope>NUCLEOTIDE SEQUENCE [LARGE SCALE GENOMIC DNA]</scope>
    <source>
        <strain evidence="7 9">ATCC BAA-382</strain>
    </source>
</reference>
<sequence>MIFVTVGSQKFQFNRLIKMVDKFIEDGKISDNEVIGQIGSCSYEPKNFKTKKFYEKIFINELYDKADIIITHGGTGSIISALERNKKVIVIPRESKYGEHVDDHQFQITKLFVELNYCFEATDEESFSRCLARISEHKFSKFKSNNDFFFSNLLNLINSESV</sequence>
<evidence type="ECO:0000256" key="2">
    <source>
        <dbReference type="ARBA" id="ARBA00006962"/>
    </source>
</evidence>
<dbReference type="EMBL" id="ASVY01000003">
    <property type="protein sequence ID" value="EOT59587.1"/>
    <property type="molecule type" value="Genomic_DNA"/>
</dbReference>
<proteinExistence type="inferred from homology"/>
<keyword evidence="4" id="KW-0808">Transferase</keyword>
<evidence type="ECO:0000313" key="8">
    <source>
        <dbReference type="EMBL" id="EOT59587.1"/>
    </source>
</evidence>
<dbReference type="eggNOG" id="COG5017">
    <property type="taxonomic scope" value="Bacteria"/>
</dbReference>
<comment type="similarity">
    <text evidence="2">Belongs to the glycosyltransferase 28 family.</text>
</comment>
<evidence type="ECO:0000256" key="3">
    <source>
        <dbReference type="ARBA" id="ARBA00022676"/>
    </source>
</evidence>
<accession>R2QUH0</accession>
<dbReference type="InterPro" id="IPR007235">
    <property type="entry name" value="Glyco_trans_28_C"/>
</dbReference>
<reference evidence="8 10" key="2">
    <citation type="submission" date="2013-03" db="EMBL/GenBank/DDBJ databases">
        <title>The Genome Sequence of Enterococcus haemoperoxidus BAA-382 (PacBio/Illumina hybrid assembly).</title>
        <authorList>
            <consortium name="The Broad Institute Genomics Platform"/>
            <consortium name="The Broad Institute Genome Sequencing Center for Infectious Disease"/>
            <person name="Earl A."/>
            <person name="Russ C."/>
            <person name="Gilmore M."/>
            <person name="Surin D."/>
            <person name="Walker B."/>
            <person name="Young S."/>
            <person name="Zeng Q."/>
            <person name="Gargeya S."/>
            <person name="Fitzgerald M."/>
            <person name="Haas B."/>
            <person name="Abouelleil A."/>
            <person name="Allen A.W."/>
            <person name="Alvarado L."/>
            <person name="Arachchi H.M."/>
            <person name="Berlin A.M."/>
            <person name="Chapman S.B."/>
            <person name="Gainer-Dewar J."/>
            <person name="Goldberg J."/>
            <person name="Griggs A."/>
            <person name="Gujja S."/>
            <person name="Hansen M."/>
            <person name="Howarth C."/>
            <person name="Imamovic A."/>
            <person name="Ireland A."/>
            <person name="Larimer J."/>
            <person name="McCowan C."/>
            <person name="Murphy C."/>
            <person name="Pearson M."/>
            <person name="Poon T.W."/>
            <person name="Priest M."/>
            <person name="Roberts A."/>
            <person name="Saif S."/>
            <person name="Shea T."/>
            <person name="Sisk P."/>
            <person name="Sykes S."/>
            <person name="Wortman J."/>
            <person name="Nusbaum C."/>
            <person name="Birren B."/>
        </authorList>
    </citation>
    <scope>NUCLEOTIDE SEQUENCE [LARGE SCALE GENOMIC DNA]</scope>
    <source>
        <strain evidence="8 10">ATCC BAA-382</strain>
    </source>
</reference>
<evidence type="ECO:0000313" key="9">
    <source>
        <dbReference type="Proteomes" id="UP000013858"/>
    </source>
</evidence>
<dbReference type="NCBIfam" id="NF041548">
    <property type="entry name" value="PssE"/>
    <property type="match status" value="1"/>
</dbReference>
<evidence type="ECO:0000259" key="6">
    <source>
        <dbReference type="Pfam" id="PF04101"/>
    </source>
</evidence>
<organism evidence="7 9">
    <name type="scientific">Enterococcus haemoperoxidus ATCC BAA-382</name>
    <dbReference type="NCBI Taxonomy" id="1158608"/>
    <lineage>
        <taxon>Bacteria</taxon>
        <taxon>Bacillati</taxon>
        <taxon>Bacillota</taxon>
        <taxon>Bacilli</taxon>
        <taxon>Lactobacillales</taxon>
        <taxon>Enterococcaceae</taxon>
        <taxon>Enterococcus</taxon>
    </lineage>
</organism>
<feature type="domain" description="Glycosyl transferase family 28 C-terminal" evidence="6">
    <location>
        <begin position="1"/>
        <end position="140"/>
    </location>
</feature>
<evidence type="ECO:0000313" key="7">
    <source>
        <dbReference type="EMBL" id="EOI00175.1"/>
    </source>
</evidence>
<dbReference type="RefSeq" id="WP_010760408.1">
    <property type="nucleotide sequence ID" value="NZ_KB946315.1"/>
</dbReference>
<dbReference type="InterPro" id="IPR039042">
    <property type="entry name" value="Alg13-like"/>
</dbReference>
<dbReference type="PANTHER" id="PTHR12867:SF6">
    <property type="entry name" value="N-ACETYLGLUCOSAMINYLDIPHOSPHODOLICHOL N-ACETYLGLUCOSAMINYLTRANSFERASE"/>
    <property type="match status" value="1"/>
</dbReference>
<dbReference type="GO" id="GO:0006488">
    <property type="term" value="P:dolichol-linked oligosaccharide biosynthetic process"/>
    <property type="evidence" value="ECO:0007669"/>
    <property type="project" value="InterPro"/>
</dbReference>
<comment type="caution">
    <text evidence="7">The sequence shown here is derived from an EMBL/GenBank/DDBJ whole genome shotgun (WGS) entry which is preliminary data.</text>
</comment>
<keyword evidence="5" id="KW-0256">Endoplasmic reticulum</keyword>
<dbReference type="Proteomes" id="UP000013858">
    <property type="component" value="Unassembled WGS sequence"/>
</dbReference>
<evidence type="ECO:0000256" key="4">
    <source>
        <dbReference type="ARBA" id="ARBA00022679"/>
    </source>
</evidence>
<dbReference type="PATRIC" id="fig|1158608.3.peg.175"/>
<evidence type="ECO:0000256" key="5">
    <source>
        <dbReference type="ARBA" id="ARBA00022824"/>
    </source>
</evidence>
<comment type="subcellular location">
    <subcellularLocation>
        <location evidence="1">Endoplasmic reticulum</location>
    </subcellularLocation>
</comment>
<dbReference type="SUPFAM" id="SSF53756">
    <property type="entry name" value="UDP-Glycosyltransferase/glycogen phosphorylase"/>
    <property type="match status" value="1"/>
</dbReference>
<dbReference type="AlphaFoldDB" id="R2QUH0"/>
<keyword evidence="10" id="KW-1185">Reference proteome</keyword>
<protein>
    <recommendedName>
        <fullName evidence="6">Glycosyl transferase family 28 C-terminal domain-containing protein</fullName>
    </recommendedName>
</protein>
<dbReference type="EMBL" id="AJAR01000003">
    <property type="protein sequence ID" value="EOI00175.1"/>
    <property type="molecule type" value="Genomic_DNA"/>
</dbReference>
<dbReference type="Proteomes" id="UP000014197">
    <property type="component" value="Unassembled WGS sequence"/>
</dbReference>
<dbReference type="OrthoDB" id="9814973at2"/>
<dbReference type="Gene3D" id="3.40.50.2000">
    <property type="entry name" value="Glycogen Phosphorylase B"/>
    <property type="match status" value="1"/>
</dbReference>
<dbReference type="PANTHER" id="PTHR12867">
    <property type="entry name" value="GLYCOSYL TRANSFERASE-RELATED"/>
    <property type="match status" value="1"/>
</dbReference>
<keyword evidence="3" id="KW-0328">Glycosyltransferase</keyword>
<dbReference type="STRING" id="155618.RV06_GL000995"/>
<dbReference type="InterPro" id="IPR048097">
    <property type="entry name" value="Cps14G-like"/>
</dbReference>
<evidence type="ECO:0000313" key="10">
    <source>
        <dbReference type="Proteomes" id="UP000014197"/>
    </source>
</evidence>
<dbReference type="GO" id="GO:0016758">
    <property type="term" value="F:hexosyltransferase activity"/>
    <property type="evidence" value="ECO:0007669"/>
    <property type="project" value="InterPro"/>
</dbReference>
<gene>
    <name evidence="8" type="ORF">I583_02222</name>
    <name evidence="7" type="ORF">UAW_00189</name>
</gene>
<evidence type="ECO:0000256" key="1">
    <source>
        <dbReference type="ARBA" id="ARBA00004240"/>
    </source>
</evidence>
<name>R2QUH0_9ENTE</name>
<dbReference type="Pfam" id="PF04101">
    <property type="entry name" value="Glyco_tran_28_C"/>
    <property type="match status" value="1"/>
</dbReference>